<feature type="transmembrane region" description="Helical" evidence="1">
    <location>
        <begin position="140"/>
        <end position="159"/>
    </location>
</feature>
<evidence type="ECO:0000256" key="1">
    <source>
        <dbReference type="SAM" id="Phobius"/>
    </source>
</evidence>
<feature type="transmembrane region" description="Helical" evidence="1">
    <location>
        <begin position="229"/>
        <end position="247"/>
    </location>
</feature>
<dbReference type="PANTHER" id="PTHR40407:SF1">
    <property type="entry name" value="HEPARAN-ALPHA-GLUCOSAMINIDE N-ACETYLTRANSFERASE CATALYTIC DOMAIN-CONTAINING PROTEIN"/>
    <property type="match status" value="1"/>
</dbReference>
<gene>
    <name evidence="3" type="ORF">SAMN04488132_109149</name>
</gene>
<evidence type="ECO:0000313" key="4">
    <source>
        <dbReference type="Proteomes" id="UP000190888"/>
    </source>
</evidence>
<dbReference type="EMBL" id="FUWH01000009">
    <property type="protein sequence ID" value="SKA08001.1"/>
    <property type="molecule type" value="Genomic_DNA"/>
</dbReference>
<feature type="transmembrane region" description="Helical" evidence="1">
    <location>
        <begin position="197"/>
        <end position="217"/>
    </location>
</feature>
<feature type="domain" description="Heparan-alpha-glucosaminide N-acetyltransferase catalytic" evidence="2">
    <location>
        <begin position="10"/>
        <end position="228"/>
    </location>
</feature>
<reference evidence="3 4" key="1">
    <citation type="submission" date="2017-02" db="EMBL/GenBank/DDBJ databases">
        <authorList>
            <person name="Peterson S.W."/>
        </authorList>
    </citation>
    <scope>NUCLEOTIDE SEQUENCE [LARGE SCALE GENOMIC DNA]</scope>
    <source>
        <strain evidence="3 4">DSM 22335</strain>
    </source>
</reference>
<keyword evidence="4" id="KW-1185">Reference proteome</keyword>
<keyword evidence="1" id="KW-0812">Transmembrane</keyword>
<protein>
    <submittedName>
        <fullName evidence="3">Uncharacterized membrane protein</fullName>
    </submittedName>
</protein>
<feature type="transmembrane region" description="Helical" evidence="1">
    <location>
        <begin position="312"/>
        <end position="331"/>
    </location>
</feature>
<organism evidence="3 4">
    <name type="scientific">Sediminibacterium ginsengisoli</name>
    <dbReference type="NCBI Taxonomy" id="413434"/>
    <lineage>
        <taxon>Bacteria</taxon>
        <taxon>Pseudomonadati</taxon>
        <taxon>Bacteroidota</taxon>
        <taxon>Chitinophagia</taxon>
        <taxon>Chitinophagales</taxon>
        <taxon>Chitinophagaceae</taxon>
        <taxon>Sediminibacterium</taxon>
    </lineage>
</organism>
<accession>A0A1T4QX23</accession>
<name>A0A1T4QX23_9BACT</name>
<dbReference type="PANTHER" id="PTHR40407">
    <property type="entry name" value="MEMBRANE PROTEIN-LIKE PROTEIN"/>
    <property type="match status" value="1"/>
</dbReference>
<dbReference type="InterPro" id="IPR012429">
    <property type="entry name" value="HGSNAT_cat"/>
</dbReference>
<feature type="transmembrane region" description="Helical" evidence="1">
    <location>
        <begin position="115"/>
        <end position="133"/>
    </location>
</feature>
<evidence type="ECO:0000313" key="3">
    <source>
        <dbReference type="EMBL" id="SKA08001.1"/>
    </source>
</evidence>
<keyword evidence="1" id="KW-0472">Membrane</keyword>
<evidence type="ECO:0000259" key="2">
    <source>
        <dbReference type="Pfam" id="PF07786"/>
    </source>
</evidence>
<feature type="transmembrane region" description="Helical" evidence="1">
    <location>
        <begin position="91"/>
        <end position="109"/>
    </location>
</feature>
<dbReference type="RefSeq" id="WP_078832241.1">
    <property type="nucleotide sequence ID" value="NZ_FUWH01000009.1"/>
</dbReference>
<dbReference type="Pfam" id="PF07786">
    <property type="entry name" value="HGSNAT_cat"/>
    <property type="match status" value="1"/>
</dbReference>
<feature type="transmembrane region" description="Helical" evidence="1">
    <location>
        <begin position="351"/>
        <end position="370"/>
    </location>
</feature>
<keyword evidence="1" id="KW-1133">Transmembrane helix</keyword>
<dbReference type="OrthoDB" id="508112at2"/>
<feature type="transmembrane region" description="Helical" evidence="1">
    <location>
        <begin position="274"/>
        <end position="292"/>
    </location>
</feature>
<feature type="transmembrane region" description="Helical" evidence="1">
    <location>
        <begin position="58"/>
        <end position="79"/>
    </location>
</feature>
<proteinExistence type="predicted"/>
<dbReference type="AlphaFoldDB" id="A0A1T4QX23"/>
<dbReference type="STRING" id="413434.SAMN04488132_109149"/>
<sequence length="391" mass="44748">MTNTLQPAHRLLPIDLLRGIVMIIMALDHVRDYFHITAMTADPLDPATTTPVLFFTRFITHFCAPVFVFLAGTSVFLAGQKLSKQQLSALLLKRGLVLMLMEIVIFNLLFSFDPLYRFLGLQVIWVTGLSMVLMSGLIYLRLRTLFIIGLIVVAGHNLLDHFNSKPGEVIPLWWGILHQQYFANYAPGRFFGVMYPLLPWPGVMILGYCLGSWYTSADPAQRIKLLKKTGLLVTLAFFILRWVNIYGDPNPWTSQHDHLATVLSFFNVTKYPPSLQYLCITIGPALILLAWLEKAKGAWTNIVVVYGRVPMFYYLLHFFLIHVLCTIAFLLSGRPMADAFTGMMAFRPNDFGFSLGVVYLIWIFVVAVLYKPCKWYGQYKAAHRKWWLTYL</sequence>
<dbReference type="Proteomes" id="UP000190888">
    <property type="component" value="Unassembled WGS sequence"/>
</dbReference>